<reference evidence="1 2" key="1">
    <citation type="journal article" date="2020" name="IScience">
        <title>Genome Sequencing of the Endangered Kingdonia uniflora (Circaeasteraceae, Ranunculales) Reveals Potential Mechanisms of Evolutionary Specialization.</title>
        <authorList>
            <person name="Sun Y."/>
            <person name="Deng T."/>
            <person name="Zhang A."/>
            <person name="Moore M.J."/>
            <person name="Landis J.B."/>
            <person name="Lin N."/>
            <person name="Zhang H."/>
            <person name="Zhang X."/>
            <person name="Huang J."/>
            <person name="Zhang X."/>
            <person name="Sun H."/>
            <person name="Wang H."/>
        </authorList>
    </citation>
    <scope>NUCLEOTIDE SEQUENCE [LARGE SCALE GENOMIC DNA]</scope>
    <source>
        <strain evidence="1">TB1705</strain>
        <tissue evidence="1">Leaf</tissue>
    </source>
</reference>
<proteinExistence type="predicted"/>
<sequence length="168" mass="19191">MGPDVTKKFIQNTDLLRIQIMEGKESYIDLENRFSPYKVENDTKLDSLRNMVISLRSFELTATPIVNVDRSRMSIPLLGEEAAAYFLNLHEHIMASGRELVILGYQENEEVEYEVLPVVGFLTFLDLHKGLKMLPILGSVIPYFWDAYNGLKTPPILESVILYFCGCL</sequence>
<comment type="caution">
    <text evidence="1">The sequence shown here is derived from an EMBL/GenBank/DDBJ whole genome shotgun (WGS) entry which is preliminary data.</text>
</comment>
<name>A0A7J7NYZ0_9MAGN</name>
<accession>A0A7J7NYZ0</accession>
<gene>
    <name evidence="1" type="ORF">GIB67_003846</name>
</gene>
<dbReference type="AlphaFoldDB" id="A0A7J7NYZ0"/>
<evidence type="ECO:0000313" key="2">
    <source>
        <dbReference type="Proteomes" id="UP000541444"/>
    </source>
</evidence>
<organism evidence="1 2">
    <name type="scientific">Kingdonia uniflora</name>
    <dbReference type="NCBI Taxonomy" id="39325"/>
    <lineage>
        <taxon>Eukaryota</taxon>
        <taxon>Viridiplantae</taxon>
        <taxon>Streptophyta</taxon>
        <taxon>Embryophyta</taxon>
        <taxon>Tracheophyta</taxon>
        <taxon>Spermatophyta</taxon>
        <taxon>Magnoliopsida</taxon>
        <taxon>Ranunculales</taxon>
        <taxon>Circaeasteraceae</taxon>
        <taxon>Kingdonia</taxon>
    </lineage>
</organism>
<keyword evidence="2" id="KW-1185">Reference proteome</keyword>
<dbReference type="EMBL" id="JACGCM010000441">
    <property type="protein sequence ID" value="KAF6172154.1"/>
    <property type="molecule type" value="Genomic_DNA"/>
</dbReference>
<protein>
    <submittedName>
        <fullName evidence="1">Uncharacterized protein</fullName>
    </submittedName>
</protein>
<evidence type="ECO:0000313" key="1">
    <source>
        <dbReference type="EMBL" id="KAF6172154.1"/>
    </source>
</evidence>
<dbReference type="Proteomes" id="UP000541444">
    <property type="component" value="Unassembled WGS sequence"/>
</dbReference>